<name>Q0TY00_PHANO</name>
<organism evidence="1 2">
    <name type="scientific">Phaeosphaeria nodorum (strain SN15 / ATCC MYA-4574 / FGSC 10173)</name>
    <name type="common">Glume blotch fungus</name>
    <name type="synonym">Parastagonospora nodorum</name>
    <dbReference type="NCBI Taxonomy" id="321614"/>
    <lineage>
        <taxon>Eukaryota</taxon>
        <taxon>Fungi</taxon>
        <taxon>Dikarya</taxon>
        <taxon>Ascomycota</taxon>
        <taxon>Pezizomycotina</taxon>
        <taxon>Dothideomycetes</taxon>
        <taxon>Pleosporomycetidae</taxon>
        <taxon>Pleosporales</taxon>
        <taxon>Pleosporineae</taxon>
        <taxon>Phaeosphaeriaceae</taxon>
        <taxon>Parastagonospora</taxon>
    </lineage>
</organism>
<sequence>MAAWVVLLPPGLVKHVDAMLREKKERRDVVAAHRQYDML</sequence>
<dbReference type="GeneID" id="5982704"/>
<evidence type="ECO:0000313" key="2">
    <source>
        <dbReference type="Proteomes" id="UP000001055"/>
    </source>
</evidence>
<protein>
    <submittedName>
        <fullName evidence="1">Uncharacterized protein</fullName>
    </submittedName>
</protein>
<gene>
    <name evidence="1" type="ORF">SNOG_15630</name>
</gene>
<reference evidence="2" key="1">
    <citation type="journal article" date="2007" name="Plant Cell">
        <title>Dothideomycete-plant interactions illuminated by genome sequencing and EST analysis of the wheat pathogen Stagonospora nodorum.</title>
        <authorList>
            <person name="Hane J.K."/>
            <person name="Lowe R.G."/>
            <person name="Solomon P.S."/>
            <person name="Tan K.C."/>
            <person name="Schoch C.L."/>
            <person name="Spatafora J.W."/>
            <person name="Crous P.W."/>
            <person name="Kodira C."/>
            <person name="Birren B.W."/>
            <person name="Galagan J.E."/>
            <person name="Torriani S.F."/>
            <person name="McDonald B.A."/>
            <person name="Oliver R.P."/>
        </authorList>
    </citation>
    <scope>NUCLEOTIDE SEQUENCE [LARGE SCALE GENOMIC DNA]</scope>
    <source>
        <strain evidence="2">SN15 / ATCC MYA-4574 / FGSC 10173</strain>
    </source>
</reference>
<dbReference type="HOGENOM" id="CLU_3320230_0_0_1"/>
<dbReference type="RefSeq" id="XP_001805774.1">
    <property type="nucleotide sequence ID" value="XM_001805722.1"/>
</dbReference>
<dbReference type="KEGG" id="pno:SNOG_15630"/>
<dbReference type="Proteomes" id="UP000001055">
    <property type="component" value="Unassembled WGS sequence"/>
</dbReference>
<proteinExistence type="predicted"/>
<dbReference type="AlphaFoldDB" id="Q0TY00"/>
<dbReference type="InParanoid" id="Q0TY00"/>
<accession>Q0TY00</accession>
<evidence type="ECO:0000313" key="1">
    <source>
        <dbReference type="EMBL" id="EAT77005.1"/>
    </source>
</evidence>
<dbReference type="EMBL" id="CH445363">
    <property type="protein sequence ID" value="EAT77005.1"/>
    <property type="molecule type" value="Genomic_DNA"/>
</dbReference>